<evidence type="ECO:0008006" key="5">
    <source>
        <dbReference type="Google" id="ProtNLM"/>
    </source>
</evidence>
<evidence type="ECO:0000313" key="3">
    <source>
        <dbReference type="EMBL" id="GAA4666430.1"/>
    </source>
</evidence>
<reference evidence="4" key="1">
    <citation type="journal article" date="2019" name="Int. J. Syst. Evol. Microbiol.">
        <title>The Global Catalogue of Microorganisms (GCM) 10K type strain sequencing project: providing services to taxonomists for standard genome sequencing and annotation.</title>
        <authorList>
            <consortium name="The Broad Institute Genomics Platform"/>
            <consortium name="The Broad Institute Genome Sequencing Center for Infectious Disease"/>
            <person name="Wu L."/>
            <person name="Ma J."/>
        </authorList>
    </citation>
    <scope>NUCLEOTIDE SEQUENCE [LARGE SCALE GENOMIC DNA]</scope>
    <source>
        <strain evidence="4">JCM 18956</strain>
    </source>
</reference>
<dbReference type="Proteomes" id="UP001501295">
    <property type="component" value="Unassembled WGS sequence"/>
</dbReference>
<keyword evidence="4" id="KW-1185">Reference proteome</keyword>
<evidence type="ECO:0000256" key="2">
    <source>
        <dbReference type="SAM" id="MobiDB-lite"/>
    </source>
</evidence>
<evidence type="ECO:0000313" key="4">
    <source>
        <dbReference type="Proteomes" id="UP001501295"/>
    </source>
</evidence>
<organism evidence="3 4">
    <name type="scientific">Frondihabitans cladoniiphilus</name>
    <dbReference type="NCBI Taxonomy" id="715785"/>
    <lineage>
        <taxon>Bacteria</taxon>
        <taxon>Bacillati</taxon>
        <taxon>Actinomycetota</taxon>
        <taxon>Actinomycetes</taxon>
        <taxon>Micrococcales</taxon>
        <taxon>Microbacteriaceae</taxon>
        <taxon>Frondihabitans</taxon>
    </lineage>
</organism>
<dbReference type="EMBL" id="BAABLM010000001">
    <property type="protein sequence ID" value="GAA4666430.1"/>
    <property type="molecule type" value="Genomic_DNA"/>
</dbReference>
<dbReference type="InterPro" id="IPR005531">
    <property type="entry name" value="Asp23"/>
</dbReference>
<evidence type="ECO:0000256" key="1">
    <source>
        <dbReference type="ARBA" id="ARBA00005721"/>
    </source>
</evidence>
<dbReference type="RefSeq" id="WP_345372877.1">
    <property type="nucleotide sequence ID" value="NZ_BAABLM010000001.1"/>
</dbReference>
<name>A0ABP8VLI6_9MICO</name>
<accession>A0ABP8VLI6</accession>
<comment type="caution">
    <text evidence="3">The sequence shown here is derived from an EMBL/GenBank/DDBJ whole genome shotgun (WGS) entry which is preliminary data.</text>
</comment>
<protein>
    <recommendedName>
        <fullName evidence="5">Asp23/Gls24 family envelope stress response protein</fullName>
    </recommendedName>
</protein>
<sequence length="203" mass="22013">MTSDDSALPGDAAPDDDLDGHTMDELSDYLDRGRTPYDASIENSAACRLALTGMTRLQELSWAGMTKQSRLDPHRDDAWISGLLDTIKAEVQSGRDVPLSHPDATLRLALTEAAVRGMIRRAGDTMDGVIMGRCQLDGDVTTPGAPVRVDVSASIRFGMGVDRVADELRERVASALRRHTELVVDGIDVTIDDIYLEDGHGHD</sequence>
<proteinExistence type="inferred from homology"/>
<gene>
    <name evidence="3" type="ORF">GCM10025780_05180</name>
</gene>
<feature type="compositionally biased region" description="Low complexity" evidence="2">
    <location>
        <begin position="1"/>
        <end position="12"/>
    </location>
</feature>
<dbReference type="Pfam" id="PF03780">
    <property type="entry name" value="Asp23"/>
    <property type="match status" value="1"/>
</dbReference>
<feature type="region of interest" description="Disordered" evidence="2">
    <location>
        <begin position="1"/>
        <end position="24"/>
    </location>
</feature>
<comment type="similarity">
    <text evidence="1">Belongs to the asp23 family.</text>
</comment>